<dbReference type="PANTHER" id="PTHR13563">
    <property type="entry name" value="TRNA (GUANINE-9-) METHYLTRANSFERASE"/>
    <property type="match status" value="1"/>
</dbReference>
<evidence type="ECO:0000256" key="7">
    <source>
        <dbReference type="PIRSR" id="PIRSR016323-2"/>
    </source>
</evidence>
<evidence type="ECO:0000259" key="9">
    <source>
        <dbReference type="PROSITE" id="PS51675"/>
    </source>
</evidence>
<dbReference type="AlphaFoldDB" id="A0A182LVN2"/>
<evidence type="ECO:0000256" key="6">
    <source>
        <dbReference type="PIRSR" id="PIRSR016323-1"/>
    </source>
</evidence>
<dbReference type="InterPro" id="IPR007356">
    <property type="entry name" value="tRNA_m1G_MeTrfase_euk"/>
</dbReference>
<dbReference type="PIRSF" id="PIRSF016323">
    <property type="entry name" value="tRNA_m1G_mtfrase_met"/>
    <property type="match status" value="1"/>
</dbReference>
<feature type="domain" description="SAM-dependent MTase TRM10-type" evidence="9">
    <location>
        <begin position="129"/>
        <end position="319"/>
    </location>
</feature>
<dbReference type="PANTHER" id="PTHR13563:SF13">
    <property type="entry name" value="TRNA METHYLTRANSFERASE 10 HOMOLOG A"/>
    <property type="match status" value="1"/>
</dbReference>
<feature type="active site" description="Proton acceptor" evidence="6">
    <location>
        <position position="250"/>
    </location>
</feature>
<feature type="coiled-coil region" evidence="8">
    <location>
        <begin position="88"/>
        <end position="116"/>
    </location>
</feature>
<dbReference type="GO" id="GO:0005654">
    <property type="term" value="C:nucleoplasm"/>
    <property type="evidence" value="ECO:0007669"/>
    <property type="project" value="TreeGrafter"/>
</dbReference>
<feature type="binding site" evidence="7">
    <location>
        <position position="226"/>
    </location>
    <ligand>
        <name>S-adenosyl-L-methionine</name>
        <dbReference type="ChEBI" id="CHEBI:59789"/>
    </ligand>
</feature>
<reference evidence="11" key="1">
    <citation type="submission" date="2013-09" db="EMBL/GenBank/DDBJ databases">
        <title>The Genome Sequence of Anopheles culicifacies species A.</title>
        <authorList>
            <consortium name="The Broad Institute Genomics Platform"/>
            <person name="Neafsey D.E."/>
            <person name="Besansky N."/>
            <person name="Howell P."/>
            <person name="Walton C."/>
            <person name="Young S.K."/>
            <person name="Zeng Q."/>
            <person name="Gargeya S."/>
            <person name="Fitzgerald M."/>
            <person name="Haas B."/>
            <person name="Abouelleil A."/>
            <person name="Allen A.W."/>
            <person name="Alvarado L."/>
            <person name="Arachchi H.M."/>
            <person name="Berlin A.M."/>
            <person name="Chapman S.B."/>
            <person name="Gainer-Dewar J."/>
            <person name="Goldberg J."/>
            <person name="Griggs A."/>
            <person name="Gujja S."/>
            <person name="Hansen M."/>
            <person name="Howarth C."/>
            <person name="Imamovic A."/>
            <person name="Ireland A."/>
            <person name="Larimer J."/>
            <person name="McCowan C."/>
            <person name="Murphy C."/>
            <person name="Pearson M."/>
            <person name="Poon T.W."/>
            <person name="Priest M."/>
            <person name="Roberts A."/>
            <person name="Saif S."/>
            <person name="Shea T."/>
            <person name="Sisk P."/>
            <person name="Sykes S."/>
            <person name="Wortman J."/>
            <person name="Nusbaum C."/>
            <person name="Birren B."/>
        </authorList>
    </citation>
    <scope>NUCLEOTIDE SEQUENCE [LARGE SCALE GENOMIC DNA]</scope>
    <source>
        <strain evidence="11">A-37</strain>
    </source>
</reference>
<dbReference type="GO" id="GO:0002939">
    <property type="term" value="P:tRNA N1-guanine methylation"/>
    <property type="evidence" value="ECO:0007669"/>
    <property type="project" value="TreeGrafter"/>
</dbReference>
<sequence>MEHISHHDNTSNEEISLKCDTFPVLAESTSCSVKSSTLSVSKEVREHDIPQTDKEERDTVKLVENDSPNPSQLSVELSKRQRKKLLKLENWEKKKKEKRQKEKEKMKAKRLEAIEQGLPVRNGPSRKELKRRKISYADAAIEIVIDLSFDQMMIDKDVAKCVKQLLRIYTLNRRSERPIPLHFVGIEKDGAVERHLARNDGYRHWDVRFSNEHFMQLFKPSSLVYLTSESDNVLDQLEPGCVYVIGGLVDHNQHKGHCYQLAQQNGIRHARLPLAEHLVIKTRTILTINQVFEILLNVHMGKEWQQTLLQVLPARKGVIPKPVEATHSDQTIGKT</sequence>
<evidence type="ECO:0000256" key="2">
    <source>
        <dbReference type="ARBA" id="ARBA00022603"/>
    </source>
</evidence>
<keyword evidence="4" id="KW-0949">S-adenosyl-L-methionine</keyword>
<protein>
    <recommendedName>
        <fullName evidence="1">tRNA (guanine(9)-N(1))-methyltransferase</fullName>
        <ecNumber evidence="1">2.1.1.221</ecNumber>
    </recommendedName>
</protein>
<dbReference type="GO" id="GO:0052905">
    <property type="term" value="F:tRNA (guanosine(9)-N1)-methyltransferase activity"/>
    <property type="evidence" value="ECO:0007669"/>
    <property type="project" value="UniProtKB-EC"/>
</dbReference>
<dbReference type="EC" id="2.1.1.221" evidence="1"/>
<keyword evidence="3" id="KW-0808">Transferase</keyword>
<dbReference type="VEuPathDB" id="VectorBase:ACUA003098"/>
<feature type="binding site" evidence="7">
    <location>
        <position position="258"/>
    </location>
    <ligand>
        <name>S-adenosyl-L-methionine</name>
        <dbReference type="ChEBI" id="CHEBI:59789"/>
    </ligand>
</feature>
<dbReference type="InterPro" id="IPR028564">
    <property type="entry name" value="MT_TRM10-typ"/>
</dbReference>
<proteinExistence type="predicted"/>
<dbReference type="Proteomes" id="UP000075883">
    <property type="component" value="Unassembled WGS sequence"/>
</dbReference>
<evidence type="ECO:0000256" key="1">
    <source>
        <dbReference type="ARBA" id="ARBA00012797"/>
    </source>
</evidence>
<evidence type="ECO:0000313" key="11">
    <source>
        <dbReference type="Proteomes" id="UP000075883"/>
    </source>
</evidence>
<evidence type="ECO:0000256" key="8">
    <source>
        <dbReference type="SAM" id="Coils"/>
    </source>
</evidence>
<feature type="binding site" evidence="7">
    <location>
        <position position="246"/>
    </location>
    <ligand>
        <name>S-adenosyl-L-methionine</name>
        <dbReference type="ChEBI" id="CHEBI:59789"/>
    </ligand>
</feature>
<evidence type="ECO:0000256" key="3">
    <source>
        <dbReference type="ARBA" id="ARBA00022679"/>
    </source>
</evidence>
<keyword evidence="11" id="KW-1185">Reference proteome</keyword>
<dbReference type="InterPro" id="IPR038459">
    <property type="entry name" value="MT_TRM10-typ_sf"/>
</dbReference>
<accession>A0A182LVN2</accession>
<dbReference type="PROSITE" id="PS51675">
    <property type="entry name" value="SAM_MT_TRM10"/>
    <property type="match status" value="1"/>
</dbReference>
<evidence type="ECO:0000256" key="5">
    <source>
        <dbReference type="ARBA" id="ARBA00048434"/>
    </source>
</evidence>
<keyword evidence="2" id="KW-0489">Methyltransferase</keyword>
<dbReference type="GO" id="GO:0000049">
    <property type="term" value="F:tRNA binding"/>
    <property type="evidence" value="ECO:0007669"/>
    <property type="project" value="TreeGrafter"/>
</dbReference>
<name>A0A182LVN2_9DIPT</name>
<comment type="catalytic activity">
    <reaction evidence="5">
        <text>guanosine(9) in tRNA + S-adenosyl-L-methionine = N(1)-methylguanosine(9) in tRNA + S-adenosyl-L-homocysteine + H(+)</text>
        <dbReference type="Rhea" id="RHEA:43156"/>
        <dbReference type="Rhea" id="RHEA-COMP:10367"/>
        <dbReference type="Rhea" id="RHEA-COMP:10368"/>
        <dbReference type="ChEBI" id="CHEBI:15378"/>
        <dbReference type="ChEBI" id="CHEBI:57856"/>
        <dbReference type="ChEBI" id="CHEBI:59789"/>
        <dbReference type="ChEBI" id="CHEBI:73542"/>
        <dbReference type="ChEBI" id="CHEBI:74269"/>
        <dbReference type="EC" id="2.1.1.221"/>
    </reaction>
</comment>
<dbReference type="FunFam" id="3.40.1280.30:FF:000001">
    <property type="entry name" value="tRNA methyltransferase 10 homolog A"/>
    <property type="match status" value="1"/>
</dbReference>
<evidence type="ECO:0000313" key="10">
    <source>
        <dbReference type="EnsemblMetazoa" id="ACUA003098-PA"/>
    </source>
</evidence>
<feature type="binding site" evidence="7">
    <location>
        <position position="272"/>
    </location>
    <ligand>
        <name>S-adenosyl-L-methionine</name>
        <dbReference type="ChEBI" id="CHEBI:59789"/>
    </ligand>
</feature>
<organism evidence="10 11">
    <name type="scientific">Anopheles culicifacies</name>
    <dbReference type="NCBI Taxonomy" id="139723"/>
    <lineage>
        <taxon>Eukaryota</taxon>
        <taxon>Metazoa</taxon>
        <taxon>Ecdysozoa</taxon>
        <taxon>Arthropoda</taxon>
        <taxon>Hexapoda</taxon>
        <taxon>Insecta</taxon>
        <taxon>Pterygota</taxon>
        <taxon>Neoptera</taxon>
        <taxon>Endopterygota</taxon>
        <taxon>Diptera</taxon>
        <taxon>Nematocera</taxon>
        <taxon>Culicoidea</taxon>
        <taxon>Culicidae</taxon>
        <taxon>Anophelinae</taxon>
        <taxon>Anopheles</taxon>
        <taxon>culicifacies species complex</taxon>
    </lineage>
</organism>
<dbReference type="Gene3D" id="3.40.1280.30">
    <property type="match status" value="1"/>
</dbReference>
<keyword evidence="8" id="KW-0175">Coiled coil</keyword>
<evidence type="ECO:0000256" key="4">
    <source>
        <dbReference type="ARBA" id="ARBA00022691"/>
    </source>
</evidence>
<dbReference type="InterPro" id="IPR016653">
    <property type="entry name" value="TRM10/TRM10A"/>
</dbReference>
<dbReference type="STRING" id="139723.A0A182LVN2"/>
<dbReference type="EMBL" id="AXCM01002316">
    <property type="status" value="NOT_ANNOTATED_CDS"/>
    <property type="molecule type" value="Genomic_DNA"/>
</dbReference>
<reference evidence="10" key="2">
    <citation type="submission" date="2020-05" db="UniProtKB">
        <authorList>
            <consortium name="EnsemblMetazoa"/>
        </authorList>
    </citation>
    <scope>IDENTIFICATION</scope>
    <source>
        <strain evidence="10">A-37</strain>
    </source>
</reference>
<dbReference type="EnsemblMetazoa" id="ACUA003098-RA">
    <property type="protein sequence ID" value="ACUA003098-PA"/>
    <property type="gene ID" value="ACUA003098"/>
</dbReference>